<dbReference type="OrthoDB" id="2157530at2759"/>
<protein>
    <recommendedName>
        <fullName evidence="2">Heterokaryon incompatibility domain-containing protein</fullName>
    </recommendedName>
</protein>
<evidence type="ECO:0008006" key="2">
    <source>
        <dbReference type="Google" id="ProtNLM"/>
    </source>
</evidence>
<dbReference type="PANTHER" id="PTHR24148">
    <property type="entry name" value="ANKYRIN REPEAT DOMAIN-CONTAINING PROTEIN 39 HOMOLOG-RELATED"/>
    <property type="match status" value="1"/>
</dbReference>
<gene>
    <name evidence="1" type="ORF">FOXB_07233</name>
</gene>
<sequence>TAVFLVESRQCSWILPLSGTGFSGRSPGLPSWVPQWKPDRMVTALARHITSCGEEDHYPDYRYKSCGDNSSLSDVLFIPDRGQKTLKVYGCCVTKIKLVGPCLPIIDPSSVWEYARELKRWYDDSVYLIHTEVQDPYLNGQEITEAFWRTIIGDREMYQPRPAASSAGQAFRVLEELIRMDWTLLEKLGLVFKRLTNGDFSQIIQIIEIFAQMDDKQIESISGLLSSLQSFEGPHLPTTRFIKDAVACASGRRWGVTESGHMGFVPPRTMPDDLICLIYGTQTPYILRRNVCQASNDLDSTYTLVGECYMHGMMDGEALQSQNKEGWFTLI</sequence>
<dbReference type="EMBL" id="AFQF01002175">
    <property type="protein sequence ID" value="EGU82254.1"/>
    <property type="molecule type" value="Genomic_DNA"/>
</dbReference>
<accession>F9FLF3</accession>
<feature type="non-terminal residue" evidence="1">
    <location>
        <position position="1"/>
    </location>
</feature>
<dbReference type="AlphaFoldDB" id="F9FLF3"/>
<name>F9FLF3_FUSOF</name>
<organism evidence="1">
    <name type="scientific">Fusarium oxysporum (strain Fo5176)</name>
    <name type="common">Fusarium vascular wilt</name>
    <dbReference type="NCBI Taxonomy" id="660025"/>
    <lineage>
        <taxon>Eukaryota</taxon>
        <taxon>Fungi</taxon>
        <taxon>Dikarya</taxon>
        <taxon>Ascomycota</taxon>
        <taxon>Pezizomycotina</taxon>
        <taxon>Sordariomycetes</taxon>
        <taxon>Hypocreomycetidae</taxon>
        <taxon>Hypocreales</taxon>
        <taxon>Nectriaceae</taxon>
        <taxon>Fusarium</taxon>
        <taxon>Fusarium oxysporum species complex</taxon>
    </lineage>
</organism>
<reference evidence="1" key="1">
    <citation type="journal article" date="2012" name="Mol. Plant Microbe Interact.">
        <title>A highly conserved effector in Fusarium oxysporum is required for full virulence on Arabidopsis.</title>
        <authorList>
            <person name="Thatcher L.F."/>
            <person name="Gardiner D.M."/>
            <person name="Kazan K."/>
            <person name="Manners J."/>
        </authorList>
    </citation>
    <scope>NUCLEOTIDE SEQUENCE [LARGE SCALE GENOMIC DNA]</scope>
    <source>
        <strain evidence="1">Fo5176</strain>
    </source>
</reference>
<dbReference type="PANTHER" id="PTHR24148:SF64">
    <property type="entry name" value="HETEROKARYON INCOMPATIBILITY DOMAIN-CONTAINING PROTEIN"/>
    <property type="match status" value="1"/>
</dbReference>
<evidence type="ECO:0000313" key="1">
    <source>
        <dbReference type="EMBL" id="EGU82254.1"/>
    </source>
</evidence>
<dbReference type="InterPro" id="IPR052895">
    <property type="entry name" value="HetReg/Transcr_Mod"/>
</dbReference>
<comment type="caution">
    <text evidence="1">The sequence shown here is derived from an EMBL/GenBank/DDBJ whole genome shotgun (WGS) entry which is preliminary data.</text>
</comment>
<dbReference type="STRING" id="660025.F9FLF3"/>
<proteinExistence type="predicted"/>
<dbReference type="Pfam" id="PF26639">
    <property type="entry name" value="Het-6_barrel"/>
    <property type="match status" value="1"/>
</dbReference>